<gene>
    <name evidence="5" type="ORF">HNY73_019232</name>
</gene>
<keyword evidence="6" id="KW-1185">Reference proteome</keyword>
<dbReference type="GO" id="GO:0005615">
    <property type="term" value="C:extracellular space"/>
    <property type="evidence" value="ECO:0007669"/>
    <property type="project" value="InterPro"/>
</dbReference>
<evidence type="ECO:0000313" key="6">
    <source>
        <dbReference type="Proteomes" id="UP000807504"/>
    </source>
</evidence>
<evidence type="ECO:0000256" key="1">
    <source>
        <dbReference type="ARBA" id="ARBA00004613"/>
    </source>
</evidence>
<organism evidence="5 6">
    <name type="scientific">Argiope bruennichi</name>
    <name type="common">Wasp spider</name>
    <name type="synonym">Aranea bruennichi</name>
    <dbReference type="NCBI Taxonomy" id="94029"/>
    <lineage>
        <taxon>Eukaryota</taxon>
        <taxon>Metazoa</taxon>
        <taxon>Ecdysozoa</taxon>
        <taxon>Arthropoda</taxon>
        <taxon>Chelicerata</taxon>
        <taxon>Arachnida</taxon>
        <taxon>Araneae</taxon>
        <taxon>Araneomorphae</taxon>
        <taxon>Entelegynae</taxon>
        <taxon>Araneoidea</taxon>
        <taxon>Araneidae</taxon>
        <taxon>Argiope</taxon>
    </lineage>
</organism>
<dbReference type="Gene3D" id="1.50.10.20">
    <property type="match status" value="1"/>
</dbReference>
<dbReference type="InterPro" id="IPR008993">
    <property type="entry name" value="TIMP-like_OB-fold"/>
</dbReference>
<proteinExistence type="predicted"/>
<dbReference type="InterPro" id="IPR050473">
    <property type="entry name" value="A2M/Complement_sys"/>
</dbReference>
<dbReference type="PANTHER" id="PTHR11412:SF166">
    <property type="entry name" value="NTR DOMAIN-CONTAINING PROTEIN"/>
    <property type="match status" value="1"/>
</dbReference>
<dbReference type="InterPro" id="IPR018933">
    <property type="entry name" value="Netrin_module_non-TIMP"/>
</dbReference>
<evidence type="ECO:0000259" key="4">
    <source>
        <dbReference type="PROSITE" id="PS50189"/>
    </source>
</evidence>
<protein>
    <submittedName>
        <fullName evidence="5">Complement C3-like protein</fullName>
    </submittedName>
</protein>
<dbReference type="Pfam" id="PF07678">
    <property type="entry name" value="TED_complement"/>
    <property type="match status" value="1"/>
</dbReference>
<dbReference type="SUPFAM" id="SSF49410">
    <property type="entry name" value="Alpha-macroglobulin receptor domain"/>
    <property type="match status" value="1"/>
</dbReference>
<dbReference type="Gene3D" id="2.60.120.1540">
    <property type="match status" value="1"/>
</dbReference>
<dbReference type="Proteomes" id="UP000807504">
    <property type="component" value="Unassembled WGS sequence"/>
</dbReference>
<dbReference type="Pfam" id="PF07677">
    <property type="entry name" value="A2M_recep"/>
    <property type="match status" value="1"/>
</dbReference>
<dbReference type="InterPro" id="IPR008930">
    <property type="entry name" value="Terpenoid_cyclase/PrenylTrfase"/>
</dbReference>
<evidence type="ECO:0000256" key="2">
    <source>
        <dbReference type="ARBA" id="ARBA00022525"/>
    </source>
</evidence>
<dbReference type="InterPro" id="IPR001134">
    <property type="entry name" value="Netrin_domain"/>
</dbReference>
<dbReference type="PROSITE" id="PS50189">
    <property type="entry name" value="NTR"/>
    <property type="match status" value="1"/>
</dbReference>
<dbReference type="SMART" id="SM01361">
    <property type="entry name" value="A2M_recep"/>
    <property type="match status" value="1"/>
</dbReference>
<sequence>MRYLKIKGTITPEIEERGYGFIRHGYGNQLSFRKEDGSYSAYQHKPTSTWLTAFVIKVFCQATELVHIDEEVMCSGVRWLINNQQPDGSYMEISPVYHLDMMGGVQGKTPLTAFALITLEECKCDLQNLHITKKRALAFLEDHLGDVNEPLAVAIVAYALSLSDSVLKNAANDKLMSIAKRDKNSNFVYWGNGDQAVDIEATSYGLLNQLLLNDMETSNSIVNWLNTQRLQSGVFKSTQDTVVGLQALSEYAIRAQAPSINLVANISSNNDRNFMKVLNFHKGNAHVLQDVKVNKIGGMLFINTAGHGIGSLAVKLRYNVLSPPEKICRFDISVNVTEQKEERSAIRQNINMNAGNHDVFERFPPDLIRGAADALEAKDDAPVLEIDPRSRVQRMSLLQDDPEHEIERYEKSSKGVVFYLKKIPNTKPYCFDFRVTRDYIVGKTQRSSVKVYDYYNPDEACTVFYSPPSNSPMLHKLCDGGICQCAEGGCPPSKPFEIIKTIEKSEQRKQLRHIACENYDYVWKGEVVNDVNQQNGFFNISFEIDEVIKEGIEKKELTQGETRHFLIRDNCAPLLKGETYLIMGKDGEKYKNEQGKIWHRYILDQTSAIHLWTSIRTASDKPLQRILNNVVDKLQKEGCLE</sequence>
<dbReference type="SMART" id="SM00643">
    <property type="entry name" value="C345C"/>
    <property type="match status" value="1"/>
</dbReference>
<dbReference type="Pfam" id="PF01759">
    <property type="entry name" value="NTR"/>
    <property type="match status" value="1"/>
</dbReference>
<feature type="domain" description="NTR" evidence="4">
    <location>
        <begin position="485"/>
        <end position="639"/>
    </location>
</feature>
<reference evidence="5" key="2">
    <citation type="submission" date="2020-06" db="EMBL/GenBank/DDBJ databases">
        <authorList>
            <person name="Sheffer M."/>
        </authorList>
    </citation>
    <scope>NUCLEOTIDE SEQUENCE</scope>
</reference>
<evidence type="ECO:0000256" key="3">
    <source>
        <dbReference type="ARBA" id="ARBA00023157"/>
    </source>
</evidence>
<reference evidence="5" key="1">
    <citation type="journal article" date="2020" name="bioRxiv">
        <title>Chromosome-level reference genome of the European wasp spider Argiope bruennichi: a resource for studies on range expansion and evolutionary adaptation.</title>
        <authorList>
            <person name="Sheffer M.M."/>
            <person name="Hoppe A."/>
            <person name="Krehenwinkel H."/>
            <person name="Uhl G."/>
            <person name="Kuss A.W."/>
            <person name="Jensen L."/>
            <person name="Jensen C."/>
            <person name="Gillespie R.G."/>
            <person name="Hoff K.J."/>
            <person name="Prost S."/>
        </authorList>
    </citation>
    <scope>NUCLEOTIDE SEQUENCE</scope>
</reference>
<dbReference type="InterPro" id="IPR036595">
    <property type="entry name" value="A-macroglobulin_rcpt-bd_sf"/>
</dbReference>
<comment type="subcellular location">
    <subcellularLocation>
        <location evidence="1">Secreted</location>
    </subcellularLocation>
</comment>
<dbReference type="Gene3D" id="2.40.50.120">
    <property type="match status" value="1"/>
</dbReference>
<evidence type="ECO:0000313" key="5">
    <source>
        <dbReference type="EMBL" id="KAF8771864.1"/>
    </source>
</evidence>
<dbReference type="InterPro" id="IPR011626">
    <property type="entry name" value="Alpha-macroglobulin_TED"/>
</dbReference>
<name>A0A8T0EJQ1_ARGBR</name>
<dbReference type="InterPro" id="IPR009048">
    <property type="entry name" value="A-macroglobulin_rcpt-bd"/>
</dbReference>
<dbReference type="CDD" id="cd02896">
    <property type="entry name" value="complement_C3_C4_C5"/>
    <property type="match status" value="1"/>
</dbReference>
<keyword evidence="2" id="KW-0964">Secreted</keyword>
<dbReference type="AlphaFoldDB" id="A0A8T0EJQ1"/>
<dbReference type="PANTHER" id="PTHR11412">
    <property type="entry name" value="MACROGLOBULIN / COMPLEMENT"/>
    <property type="match status" value="1"/>
</dbReference>
<dbReference type="Gene3D" id="2.60.40.690">
    <property type="entry name" value="Alpha-macroglobulin, receptor-binding domain"/>
    <property type="match status" value="1"/>
</dbReference>
<comment type="caution">
    <text evidence="5">The sequence shown here is derived from an EMBL/GenBank/DDBJ whole genome shotgun (WGS) entry which is preliminary data.</text>
</comment>
<keyword evidence="3" id="KW-1015">Disulfide bond</keyword>
<dbReference type="EMBL" id="JABXBU010002228">
    <property type="protein sequence ID" value="KAF8771864.1"/>
    <property type="molecule type" value="Genomic_DNA"/>
</dbReference>
<accession>A0A8T0EJQ1</accession>
<dbReference type="SUPFAM" id="SSF48239">
    <property type="entry name" value="Terpenoid cyclases/Protein prenyltransferases"/>
    <property type="match status" value="1"/>
</dbReference>
<dbReference type="SUPFAM" id="SSF50242">
    <property type="entry name" value="TIMP-like"/>
    <property type="match status" value="1"/>
</dbReference>